<dbReference type="Pfam" id="PF03358">
    <property type="entry name" value="FMN_red"/>
    <property type="match status" value="1"/>
</dbReference>
<feature type="domain" description="NADPH-dependent FMN reductase-like" evidence="1">
    <location>
        <begin position="17"/>
        <end position="108"/>
    </location>
</feature>
<dbReference type="InterPro" id="IPR029039">
    <property type="entry name" value="Flavoprotein-like_sf"/>
</dbReference>
<dbReference type="STRING" id="913774.A0A0C3GUY1"/>
<dbReference type="EMBL" id="KN832878">
    <property type="protein sequence ID" value="KIM99910.1"/>
    <property type="molecule type" value="Genomic_DNA"/>
</dbReference>
<evidence type="ECO:0000313" key="3">
    <source>
        <dbReference type="Proteomes" id="UP000054321"/>
    </source>
</evidence>
<sequence>MPADTTATFTVPKSTGIIISTTCPNRIGPQVADWVKTVLECAKPSLAKNIKLSMVDIRAFNLPLFDKPCNPATVSDFYLYKGAHSRMWNEEITRHDGYILVLGEYHGGDAW</sequence>
<evidence type="ECO:0000313" key="2">
    <source>
        <dbReference type="EMBL" id="KIM99910.1"/>
    </source>
</evidence>
<name>A0A0C3GUY1_OIDMZ</name>
<accession>A0A0C3GUY1</accession>
<organism evidence="2 3">
    <name type="scientific">Oidiodendron maius (strain Zn)</name>
    <dbReference type="NCBI Taxonomy" id="913774"/>
    <lineage>
        <taxon>Eukaryota</taxon>
        <taxon>Fungi</taxon>
        <taxon>Dikarya</taxon>
        <taxon>Ascomycota</taxon>
        <taxon>Pezizomycotina</taxon>
        <taxon>Leotiomycetes</taxon>
        <taxon>Leotiomycetes incertae sedis</taxon>
        <taxon>Myxotrichaceae</taxon>
        <taxon>Oidiodendron</taxon>
    </lineage>
</organism>
<dbReference type="InParanoid" id="A0A0C3GUY1"/>
<protein>
    <recommendedName>
        <fullName evidence="1">NADPH-dependent FMN reductase-like domain-containing protein</fullName>
    </recommendedName>
</protein>
<gene>
    <name evidence="2" type="ORF">OIDMADRAFT_19814</name>
</gene>
<dbReference type="Gene3D" id="3.40.50.360">
    <property type="match status" value="1"/>
</dbReference>
<dbReference type="Proteomes" id="UP000054321">
    <property type="component" value="Unassembled WGS sequence"/>
</dbReference>
<dbReference type="AlphaFoldDB" id="A0A0C3GUY1"/>
<reference evidence="3" key="2">
    <citation type="submission" date="2015-01" db="EMBL/GenBank/DDBJ databases">
        <title>Evolutionary Origins and Diversification of the Mycorrhizal Mutualists.</title>
        <authorList>
            <consortium name="DOE Joint Genome Institute"/>
            <consortium name="Mycorrhizal Genomics Consortium"/>
            <person name="Kohler A."/>
            <person name="Kuo A."/>
            <person name="Nagy L.G."/>
            <person name="Floudas D."/>
            <person name="Copeland A."/>
            <person name="Barry K.W."/>
            <person name="Cichocki N."/>
            <person name="Veneault-Fourrey C."/>
            <person name="LaButti K."/>
            <person name="Lindquist E.A."/>
            <person name="Lipzen A."/>
            <person name="Lundell T."/>
            <person name="Morin E."/>
            <person name="Murat C."/>
            <person name="Riley R."/>
            <person name="Ohm R."/>
            <person name="Sun H."/>
            <person name="Tunlid A."/>
            <person name="Henrissat B."/>
            <person name="Grigoriev I.V."/>
            <person name="Hibbett D.S."/>
            <person name="Martin F."/>
        </authorList>
    </citation>
    <scope>NUCLEOTIDE SEQUENCE [LARGE SCALE GENOMIC DNA]</scope>
    <source>
        <strain evidence="3">Zn</strain>
    </source>
</reference>
<reference evidence="2 3" key="1">
    <citation type="submission" date="2014-04" db="EMBL/GenBank/DDBJ databases">
        <authorList>
            <consortium name="DOE Joint Genome Institute"/>
            <person name="Kuo A."/>
            <person name="Martino E."/>
            <person name="Perotto S."/>
            <person name="Kohler A."/>
            <person name="Nagy L.G."/>
            <person name="Floudas D."/>
            <person name="Copeland A."/>
            <person name="Barry K.W."/>
            <person name="Cichocki N."/>
            <person name="Veneault-Fourrey C."/>
            <person name="LaButti K."/>
            <person name="Lindquist E.A."/>
            <person name="Lipzen A."/>
            <person name="Lundell T."/>
            <person name="Morin E."/>
            <person name="Murat C."/>
            <person name="Sun H."/>
            <person name="Tunlid A."/>
            <person name="Henrissat B."/>
            <person name="Grigoriev I.V."/>
            <person name="Hibbett D.S."/>
            <person name="Martin F."/>
            <person name="Nordberg H.P."/>
            <person name="Cantor M.N."/>
            <person name="Hua S.X."/>
        </authorList>
    </citation>
    <scope>NUCLEOTIDE SEQUENCE [LARGE SCALE GENOMIC DNA]</scope>
    <source>
        <strain evidence="2 3">Zn</strain>
    </source>
</reference>
<dbReference type="HOGENOM" id="CLU_2159130_0_0_1"/>
<dbReference type="OrthoDB" id="68575at2759"/>
<proteinExistence type="predicted"/>
<dbReference type="SUPFAM" id="SSF52218">
    <property type="entry name" value="Flavoproteins"/>
    <property type="match status" value="1"/>
</dbReference>
<keyword evidence="3" id="KW-1185">Reference proteome</keyword>
<dbReference type="InterPro" id="IPR005025">
    <property type="entry name" value="FMN_Rdtase-like_dom"/>
</dbReference>
<evidence type="ECO:0000259" key="1">
    <source>
        <dbReference type="Pfam" id="PF03358"/>
    </source>
</evidence>
<dbReference type="GO" id="GO:0016491">
    <property type="term" value="F:oxidoreductase activity"/>
    <property type="evidence" value="ECO:0007669"/>
    <property type="project" value="InterPro"/>
</dbReference>